<dbReference type="PANTHER" id="PTHR34861:SF10">
    <property type="entry name" value="CYCLASE"/>
    <property type="match status" value="1"/>
</dbReference>
<sequence length="320" mass="35065">MKYDPQNYPDEIADVLALGEKLRNWGRWGVEDERGTANLIKPEHRVHAASLVKRGDVISLALPIRNGEGPVRPYPAGRFNPVHTMTVTGDTRGPFDMGATTDFTDDIITMGLQGTTHWDGLCHVYYQDLLYNGFPASSVDRFGAHKNAIGALATDFVARGVLLDIARFKGVRTLEAGYSIRPHELLECAEKQNVTLGQGDMLLIRTGAMADVGRNNWDDFHSKPRPGIHYSTAEMIHDLGIATVSADNNAVESGSTVKGLSNPFHMVALRDMGVSLGEFWYLEDIADDCARDGVYEFMLVAQPLRVIEGAGSPVNPLAIK</sequence>
<dbReference type="SUPFAM" id="SSF102198">
    <property type="entry name" value="Putative cyclase"/>
    <property type="match status" value="1"/>
</dbReference>
<proteinExistence type="predicted"/>
<name>A0A6J6T6F6_9ZZZZ</name>
<dbReference type="InterPro" id="IPR037175">
    <property type="entry name" value="KFase_sf"/>
</dbReference>
<reference evidence="1" key="1">
    <citation type="submission" date="2020-05" db="EMBL/GenBank/DDBJ databases">
        <authorList>
            <person name="Chiriac C."/>
            <person name="Salcher M."/>
            <person name="Ghai R."/>
            <person name="Kavagutti S V."/>
        </authorList>
    </citation>
    <scope>NUCLEOTIDE SEQUENCE</scope>
</reference>
<dbReference type="AlphaFoldDB" id="A0A6J6T6F6"/>
<protein>
    <submittedName>
        <fullName evidence="1">Unannotated protein</fullName>
    </submittedName>
</protein>
<evidence type="ECO:0000313" key="1">
    <source>
        <dbReference type="EMBL" id="CAB4742555.1"/>
    </source>
</evidence>
<gene>
    <name evidence="1" type="ORF">UFOPK2837_00091</name>
</gene>
<dbReference type="GO" id="GO:0019441">
    <property type="term" value="P:L-tryptophan catabolic process to kynurenine"/>
    <property type="evidence" value="ECO:0007669"/>
    <property type="project" value="InterPro"/>
</dbReference>
<accession>A0A6J6T6F6</accession>
<dbReference type="Pfam" id="PF04199">
    <property type="entry name" value="Cyclase"/>
    <property type="match status" value="1"/>
</dbReference>
<dbReference type="EMBL" id="CAEZZF010000002">
    <property type="protein sequence ID" value="CAB4742555.1"/>
    <property type="molecule type" value="Genomic_DNA"/>
</dbReference>
<dbReference type="InterPro" id="IPR007325">
    <property type="entry name" value="KFase/CYL"/>
</dbReference>
<dbReference type="Gene3D" id="3.50.30.50">
    <property type="entry name" value="Putative cyclase"/>
    <property type="match status" value="1"/>
</dbReference>
<dbReference type="PANTHER" id="PTHR34861">
    <property type="match status" value="1"/>
</dbReference>
<dbReference type="GO" id="GO:0004061">
    <property type="term" value="F:arylformamidase activity"/>
    <property type="evidence" value="ECO:0007669"/>
    <property type="project" value="InterPro"/>
</dbReference>
<organism evidence="1">
    <name type="scientific">freshwater metagenome</name>
    <dbReference type="NCBI Taxonomy" id="449393"/>
    <lineage>
        <taxon>unclassified sequences</taxon>
        <taxon>metagenomes</taxon>
        <taxon>ecological metagenomes</taxon>
    </lineage>
</organism>